<keyword evidence="4" id="KW-0804">Transcription</keyword>
<keyword evidence="3" id="KW-0238">DNA-binding</keyword>
<evidence type="ECO:0000256" key="3">
    <source>
        <dbReference type="ARBA" id="ARBA00023125"/>
    </source>
</evidence>
<dbReference type="InterPro" id="IPR014284">
    <property type="entry name" value="RNA_pol_sigma-70_dom"/>
</dbReference>
<proteinExistence type="predicted"/>
<sequence length="203" mass="22838">MTSSPPETRASLILRLQDPADIAAWNEFAEIYAPVIYRSARRLGLQAADADDVVQEVLSAVARSVSGWLDREERGAFRAWLFRIARNLSIDFLTRRKHRPWAAGGDEAARHLNEVEADSDISSHIDAEVQREIFVRASQSVRACVSDTTWKAFHRTAVLGESIERVAAELSISAGSIYIARSRVMKRLQNEVTIIQKRCNDEM</sequence>
<name>A0ABY1Q2P5_9BACT</name>
<dbReference type="EMBL" id="FXUG01000005">
    <property type="protein sequence ID" value="SMP57391.1"/>
    <property type="molecule type" value="Genomic_DNA"/>
</dbReference>
<evidence type="ECO:0000256" key="1">
    <source>
        <dbReference type="ARBA" id="ARBA00023015"/>
    </source>
</evidence>
<reference evidence="6 7" key="1">
    <citation type="submission" date="2017-05" db="EMBL/GenBank/DDBJ databases">
        <authorList>
            <person name="Varghese N."/>
            <person name="Submissions S."/>
        </authorList>
    </citation>
    <scope>NUCLEOTIDE SEQUENCE [LARGE SCALE GENOMIC DNA]</scope>
    <source>
        <strain evidence="6 7">DSM 25457</strain>
    </source>
</reference>
<dbReference type="InterPro" id="IPR013325">
    <property type="entry name" value="RNA_pol_sigma_r2"/>
</dbReference>
<dbReference type="PANTHER" id="PTHR43133">
    <property type="entry name" value="RNA POLYMERASE ECF-TYPE SIGMA FACTO"/>
    <property type="match status" value="1"/>
</dbReference>
<evidence type="ECO:0000256" key="2">
    <source>
        <dbReference type="ARBA" id="ARBA00023082"/>
    </source>
</evidence>
<dbReference type="Gene3D" id="1.10.1740.10">
    <property type="match status" value="1"/>
</dbReference>
<dbReference type="Proteomes" id="UP001158067">
    <property type="component" value="Unassembled WGS sequence"/>
</dbReference>
<organism evidence="6 7">
    <name type="scientific">Neorhodopirellula lusitana</name>
    <dbReference type="NCBI Taxonomy" id="445327"/>
    <lineage>
        <taxon>Bacteria</taxon>
        <taxon>Pseudomonadati</taxon>
        <taxon>Planctomycetota</taxon>
        <taxon>Planctomycetia</taxon>
        <taxon>Pirellulales</taxon>
        <taxon>Pirellulaceae</taxon>
        <taxon>Neorhodopirellula</taxon>
    </lineage>
</organism>
<dbReference type="InterPro" id="IPR039425">
    <property type="entry name" value="RNA_pol_sigma-70-like"/>
</dbReference>
<gene>
    <name evidence="6" type="ORF">SAMN06265222_105304</name>
</gene>
<dbReference type="PANTHER" id="PTHR43133:SF8">
    <property type="entry name" value="RNA POLYMERASE SIGMA FACTOR HI_1459-RELATED"/>
    <property type="match status" value="1"/>
</dbReference>
<evidence type="ECO:0000313" key="6">
    <source>
        <dbReference type="EMBL" id="SMP57391.1"/>
    </source>
</evidence>
<dbReference type="InterPro" id="IPR007627">
    <property type="entry name" value="RNA_pol_sigma70_r2"/>
</dbReference>
<comment type="caution">
    <text evidence="6">The sequence shown here is derived from an EMBL/GenBank/DDBJ whole genome shotgun (WGS) entry which is preliminary data.</text>
</comment>
<accession>A0ABY1Q2P5</accession>
<dbReference type="NCBIfam" id="TIGR02937">
    <property type="entry name" value="sigma70-ECF"/>
    <property type="match status" value="1"/>
</dbReference>
<evidence type="ECO:0000256" key="4">
    <source>
        <dbReference type="ARBA" id="ARBA00023163"/>
    </source>
</evidence>
<evidence type="ECO:0000313" key="7">
    <source>
        <dbReference type="Proteomes" id="UP001158067"/>
    </source>
</evidence>
<protein>
    <submittedName>
        <fullName evidence="6">RNA polymerase sigma-70 factor, ECF subfamily</fullName>
    </submittedName>
</protein>
<evidence type="ECO:0000259" key="5">
    <source>
        <dbReference type="Pfam" id="PF04542"/>
    </source>
</evidence>
<keyword evidence="7" id="KW-1185">Reference proteome</keyword>
<keyword evidence="2" id="KW-0731">Sigma factor</keyword>
<dbReference type="RefSeq" id="WP_283432757.1">
    <property type="nucleotide sequence ID" value="NZ_FXUG01000005.1"/>
</dbReference>
<keyword evidence="1" id="KW-0805">Transcription regulation</keyword>
<feature type="domain" description="RNA polymerase sigma-70 region 2" evidence="5">
    <location>
        <begin position="30"/>
        <end position="97"/>
    </location>
</feature>
<dbReference type="Pfam" id="PF04542">
    <property type="entry name" value="Sigma70_r2"/>
    <property type="match status" value="1"/>
</dbReference>
<dbReference type="SUPFAM" id="SSF88946">
    <property type="entry name" value="Sigma2 domain of RNA polymerase sigma factors"/>
    <property type="match status" value="1"/>
</dbReference>